<name>A0A0V9UQT9_9NOCA</name>
<evidence type="ECO:0008006" key="3">
    <source>
        <dbReference type="Google" id="ProtNLM"/>
    </source>
</evidence>
<accession>A0A0V9UQT9</accession>
<dbReference type="EMBL" id="AZXY01000001">
    <property type="protein sequence ID" value="KSZ60352.1"/>
    <property type="molecule type" value="Genomic_DNA"/>
</dbReference>
<comment type="caution">
    <text evidence="1">The sequence shown here is derived from an EMBL/GenBank/DDBJ whole genome shotgun (WGS) entry which is preliminary data.</text>
</comment>
<dbReference type="PATRIC" id="fig|1441730.3.peg.542"/>
<evidence type="ECO:0000313" key="1">
    <source>
        <dbReference type="EMBL" id="KSZ60352.1"/>
    </source>
</evidence>
<reference evidence="2" key="1">
    <citation type="submission" date="2015-01" db="EMBL/GenBank/DDBJ databases">
        <title>Draft genome sequence of Rhodococcus pyridinivorans strain KG-16, a hydrocarbon-degrading bacterium.</title>
        <authorList>
            <person name="Aggarwal R.K."/>
            <person name="Dawar C."/>
        </authorList>
    </citation>
    <scope>NUCLEOTIDE SEQUENCE [LARGE SCALE GENOMIC DNA]</scope>
    <source>
        <strain evidence="2">KG-16</strain>
    </source>
</reference>
<proteinExistence type="predicted"/>
<dbReference type="AlphaFoldDB" id="A0A0V9UQT9"/>
<dbReference type="RefSeq" id="WP_016695946.1">
    <property type="nucleotide sequence ID" value="NZ_AZXY01000001.1"/>
</dbReference>
<dbReference type="GeneID" id="86867599"/>
<organism evidence="1 2">
    <name type="scientific">Rhodococcus pyridinivorans KG-16</name>
    <dbReference type="NCBI Taxonomy" id="1441730"/>
    <lineage>
        <taxon>Bacteria</taxon>
        <taxon>Bacillati</taxon>
        <taxon>Actinomycetota</taxon>
        <taxon>Actinomycetes</taxon>
        <taxon>Mycobacteriales</taxon>
        <taxon>Nocardiaceae</taxon>
        <taxon>Rhodococcus</taxon>
    </lineage>
</organism>
<dbReference type="Proteomes" id="UP000053060">
    <property type="component" value="Unassembled WGS sequence"/>
</dbReference>
<gene>
    <name evidence="1" type="ORF">Z045_02560</name>
</gene>
<reference evidence="1 2" key="2">
    <citation type="journal article" date="2016" name="Genome Announc.">
        <title>Draft Genome Sequence of a Versatile Hydrocarbon-Degrading Bacterium, Rhodococcus pyridinivorans Strain KG-16, Collected from Oil Fields in India.</title>
        <authorList>
            <person name="Aggarwal R.K."/>
            <person name="Dawar C."/>
            <person name="Phanindranath R."/>
            <person name="Mutnuri L."/>
            <person name="Dayal A.M."/>
        </authorList>
    </citation>
    <scope>NUCLEOTIDE SEQUENCE [LARGE SCALE GENOMIC DNA]</scope>
    <source>
        <strain evidence="1 2">KG-16</strain>
    </source>
</reference>
<protein>
    <recommendedName>
        <fullName evidence="3">Ferredoxin</fullName>
    </recommendedName>
</protein>
<evidence type="ECO:0000313" key="2">
    <source>
        <dbReference type="Proteomes" id="UP000053060"/>
    </source>
</evidence>
<sequence length="84" mass="9430">MESVTCNHCSNRVLVEKYSEAHTSIQWLDDADSVCPEFARARTAQEGRAWIPTCHKLQQTIDDLIVSGQIGLSLRSYPVPGRLE</sequence>